<dbReference type="Proteomes" id="UP001596997">
    <property type="component" value="Unassembled WGS sequence"/>
</dbReference>
<evidence type="ECO:0000256" key="2">
    <source>
        <dbReference type="SAM" id="SignalP"/>
    </source>
</evidence>
<gene>
    <name evidence="3" type="ORF">ACFQ1O_01850</name>
</gene>
<feature type="coiled-coil region" evidence="1">
    <location>
        <begin position="65"/>
        <end position="92"/>
    </location>
</feature>
<sequence length="456" mass="52635">MKTIKHKLLACTLFLAGFSFAQTKLEKTSQTIKVDKNVTLDLNTDYCTIELDTWNKDQIEIEAYIEGERLSKEELQEALKNWNLKVEANSKNVSITSKGNRKNLWSYQNSNSPHDVIIIQELKHDLADIPELAELPELIELPELTELPELPAIPEGISDINFDYDAYKKDSDKYLEQWSQKFEQKFGKEYEQKMEAWSKKYEEKMKAWEKKFEQKNEQRIKLAEKRAALIEERMKKREELNRKKEVLIEKRHSNRANLFYNSSDVKKTIKIRLPKKVKVKVNVRHGELNLASNVENLNATIAYTNFIANSINGNNTSINASYSPINISNWNYGKLDLNYVDHASLDNVKNILLSTNSSNVQVNNLTDNAIINSRFGDIKILNLSDLFNNINVTLENSNAIIKLPNTEHTFQFVGTQTKLKHPKNNNTQKTNSFSSGNINHPKKIIVNAKYSIIDMH</sequence>
<keyword evidence="2" id="KW-0732">Signal</keyword>
<dbReference type="RefSeq" id="WP_377712714.1">
    <property type="nucleotide sequence ID" value="NZ_JBHTJM010000002.1"/>
</dbReference>
<feature type="coiled-coil region" evidence="1">
    <location>
        <begin position="198"/>
        <end position="250"/>
    </location>
</feature>
<keyword evidence="1" id="KW-0175">Coiled coil</keyword>
<keyword evidence="4" id="KW-1185">Reference proteome</keyword>
<comment type="caution">
    <text evidence="3">The sequence shown here is derived from an EMBL/GenBank/DDBJ whole genome shotgun (WGS) entry which is preliminary data.</text>
</comment>
<organism evidence="3 4">
    <name type="scientific">Pseudofulvibacter geojedonensis</name>
    <dbReference type="NCBI Taxonomy" id="1123758"/>
    <lineage>
        <taxon>Bacteria</taxon>
        <taxon>Pseudomonadati</taxon>
        <taxon>Bacteroidota</taxon>
        <taxon>Flavobacteriia</taxon>
        <taxon>Flavobacteriales</taxon>
        <taxon>Flavobacteriaceae</taxon>
        <taxon>Pseudofulvibacter</taxon>
    </lineage>
</organism>
<protein>
    <recommendedName>
        <fullName evidence="5">Adhesin domain-containing protein</fullName>
    </recommendedName>
</protein>
<evidence type="ECO:0000256" key="1">
    <source>
        <dbReference type="SAM" id="Coils"/>
    </source>
</evidence>
<proteinExistence type="predicted"/>
<dbReference type="EMBL" id="JBHTJM010000002">
    <property type="protein sequence ID" value="MFD0962743.1"/>
    <property type="molecule type" value="Genomic_DNA"/>
</dbReference>
<feature type="signal peptide" evidence="2">
    <location>
        <begin position="1"/>
        <end position="21"/>
    </location>
</feature>
<name>A0ABW3HYX5_9FLAO</name>
<evidence type="ECO:0008006" key="5">
    <source>
        <dbReference type="Google" id="ProtNLM"/>
    </source>
</evidence>
<accession>A0ABW3HYX5</accession>
<feature type="chain" id="PRO_5046400590" description="Adhesin domain-containing protein" evidence="2">
    <location>
        <begin position="22"/>
        <end position="456"/>
    </location>
</feature>
<evidence type="ECO:0000313" key="4">
    <source>
        <dbReference type="Proteomes" id="UP001596997"/>
    </source>
</evidence>
<evidence type="ECO:0000313" key="3">
    <source>
        <dbReference type="EMBL" id="MFD0962743.1"/>
    </source>
</evidence>
<reference evidence="4" key="1">
    <citation type="journal article" date="2019" name="Int. J. Syst. Evol. Microbiol.">
        <title>The Global Catalogue of Microorganisms (GCM) 10K type strain sequencing project: providing services to taxonomists for standard genome sequencing and annotation.</title>
        <authorList>
            <consortium name="The Broad Institute Genomics Platform"/>
            <consortium name="The Broad Institute Genome Sequencing Center for Infectious Disease"/>
            <person name="Wu L."/>
            <person name="Ma J."/>
        </authorList>
    </citation>
    <scope>NUCLEOTIDE SEQUENCE [LARGE SCALE GENOMIC DNA]</scope>
    <source>
        <strain evidence="4">CCUG 62114</strain>
    </source>
</reference>